<feature type="transmembrane region" description="Helical" evidence="8">
    <location>
        <begin position="89"/>
        <end position="108"/>
    </location>
</feature>
<dbReference type="InterPro" id="IPR004638">
    <property type="entry name" value="EmrB-like"/>
</dbReference>
<comment type="subcellular location">
    <subcellularLocation>
        <location evidence="1">Cell membrane</location>
        <topology evidence="1">Multi-pass membrane protein</topology>
    </subcellularLocation>
</comment>
<keyword evidence="11" id="KW-1185">Reference proteome</keyword>
<keyword evidence="4 8" id="KW-0812">Transmembrane</keyword>
<dbReference type="Proteomes" id="UP000662747">
    <property type="component" value="Chromosome"/>
</dbReference>
<evidence type="ECO:0000256" key="7">
    <source>
        <dbReference type="SAM" id="MobiDB-lite"/>
    </source>
</evidence>
<dbReference type="InterPro" id="IPR020846">
    <property type="entry name" value="MFS_dom"/>
</dbReference>
<dbReference type="Pfam" id="PF07690">
    <property type="entry name" value="MFS_1"/>
    <property type="match status" value="1"/>
</dbReference>
<evidence type="ECO:0000256" key="6">
    <source>
        <dbReference type="ARBA" id="ARBA00023136"/>
    </source>
</evidence>
<gene>
    <name evidence="10" type="ORF">JY651_38690</name>
</gene>
<dbReference type="NCBIfam" id="TIGR00711">
    <property type="entry name" value="efflux_EmrB"/>
    <property type="match status" value="1"/>
</dbReference>
<feature type="transmembrane region" description="Helical" evidence="8">
    <location>
        <begin position="278"/>
        <end position="301"/>
    </location>
</feature>
<evidence type="ECO:0000256" key="5">
    <source>
        <dbReference type="ARBA" id="ARBA00022989"/>
    </source>
</evidence>
<feature type="domain" description="Major facilitator superfamily (MFS) profile" evidence="9">
    <location>
        <begin position="23"/>
        <end position="467"/>
    </location>
</feature>
<keyword evidence="5 8" id="KW-1133">Transmembrane helix</keyword>
<reference evidence="10 11" key="1">
    <citation type="submission" date="2021-02" db="EMBL/GenBank/DDBJ databases">
        <title>De Novo genome assembly of isolated myxobacteria.</title>
        <authorList>
            <person name="Stevens D.C."/>
        </authorList>
    </citation>
    <scope>NUCLEOTIDE SEQUENCE [LARGE SCALE GENOMIC DNA]</scope>
    <source>
        <strain evidence="11">SCPEA02</strain>
    </source>
</reference>
<feature type="transmembrane region" description="Helical" evidence="8">
    <location>
        <begin position="235"/>
        <end position="257"/>
    </location>
</feature>
<feature type="region of interest" description="Disordered" evidence="7">
    <location>
        <begin position="468"/>
        <end position="496"/>
    </location>
</feature>
<proteinExistence type="predicted"/>
<feature type="transmembrane region" description="Helical" evidence="8">
    <location>
        <begin position="414"/>
        <end position="432"/>
    </location>
</feature>
<keyword evidence="6 8" id="KW-0472">Membrane</keyword>
<dbReference type="PANTHER" id="PTHR42718:SF42">
    <property type="entry name" value="EXPORT PROTEIN"/>
    <property type="match status" value="1"/>
</dbReference>
<dbReference type="InterPro" id="IPR036259">
    <property type="entry name" value="MFS_trans_sf"/>
</dbReference>
<evidence type="ECO:0000256" key="4">
    <source>
        <dbReference type="ARBA" id="ARBA00022692"/>
    </source>
</evidence>
<feature type="transmembrane region" description="Helical" evidence="8">
    <location>
        <begin position="370"/>
        <end position="393"/>
    </location>
</feature>
<feature type="transmembrane region" description="Helical" evidence="8">
    <location>
        <begin position="114"/>
        <end position="135"/>
    </location>
</feature>
<evidence type="ECO:0000313" key="11">
    <source>
        <dbReference type="Proteomes" id="UP000662747"/>
    </source>
</evidence>
<feature type="transmembrane region" description="Helical" evidence="8">
    <location>
        <begin position="444"/>
        <end position="463"/>
    </location>
</feature>
<evidence type="ECO:0000256" key="8">
    <source>
        <dbReference type="SAM" id="Phobius"/>
    </source>
</evidence>
<name>A0ABX7NQL6_9BACT</name>
<dbReference type="PROSITE" id="PS50850">
    <property type="entry name" value="MFS"/>
    <property type="match status" value="1"/>
</dbReference>
<dbReference type="EMBL" id="CP071090">
    <property type="protein sequence ID" value="QSQ21080.1"/>
    <property type="molecule type" value="Genomic_DNA"/>
</dbReference>
<accession>A0ABX7NQL6</accession>
<evidence type="ECO:0000259" key="9">
    <source>
        <dbReference type="PROSITE" id="PS50850"/>
    </source>
</evidence>
<dbReference type="Gene3D" id="1.20.1720.10">
    <property type="entry name" value="Multidrug resistance protein D"/>
    <property type="match status" value="1"/>
</dbReference>
<feature type="transmembrane region" description="Helical" evidence="8">
    <location>
        <begin position="65"/>
        <end position="84"/>
    </location>
</feature>
<dbReference type="CDD" id="cd17321">
    <property type="entry name" value="MFS_MMR_MDR_like"/>
    <property type="match status" value="1"/>
</dbReference>
<dbReference type="PANTHER" id="PTHR42718">
    <property type="entry name" value="MAJOR FACILITATOR SUPERFAMILY MULTIDRUG TRANSPORTER MFSC"/>
    <property type="match status" value="1"/>
</dbReference>
<dbReference type="SUPFAM" id="SSF103473">
    <property type="entry name" value="MFS general substrate transporter"/>
    <property type="match status" value="2"/>
</dbReference>
<evidence type="ECO:0000256" key="2">
    <source>
        <dbReference type="ARBA" id="ARBA00022448"/>
    </source>
</evidence>
<feature type="transmembrane region" description="Helical" evidence="8">
    <location>
        <begin position="147"/>
        <end position="169"/>
    </location>
</feature>
<feature type="transmembrane region" description="Helical" evidence="8">
    <location>
        <begin position="175"/>
        <end position="197"/>
    </location>
</feature>
<sequence length="496" mass="50735">MPPDTPAPSSSSVAYASRRGRGVLLASVLGSGMAFLDGTAVNVALPAIGRELGAGLAGLQWAVDAYLLTLGAWVLTGGALGDAWGQRRVFIVGLLAFAGMSVLCGLAPGVWTLAVFRAAQGVGAALLVPASLALLRTSFPEADRQRAVSAWAGLSGVTTAVGPLLGGWLVDAASWRFVFLLNVPVGALAVWVALRHVPNDKPTGDARRLDIPGSVTAALGLGGVIYALIEGPAHGWNVPAILAAVGGAVLLIAFVFVEARQRNPMLPLYLFRSQTFSGANLTTLAVYFALGGAIFLVVLALQQQLGYSALAAGGSLLPITLLMLVLSPLVGRLAGRIGARPMMTVGPVLAGVGLALLTRMRQGGGYVETVLPGVIVLGLGLAVTVGPLTAVVLGAVEDRYAGIASGVNNAVARIAGLLAVALLPMLGGLSGNTGEDFLEGTRRALWVSAGLCFVGALVALLTIPREAGRARKQGPTPSHVSRERQRHGASPREQHA</sequence>
<evidence type="ECO:0000256" key="3">
    <source>
        <dbReference type="ARBA" id="ARBA00022475"/>
    </source>
</evidence>
<feature type="transmembrane region" description="Helical" evidence="8">
    <location>
        <begin position="23"/>
        <end position="45"/>
    </location>
</feature>
<feature type="transmembrane region" description="Helical" evidence="8">
    <location>
        <begin position="342"/>
        <end position="358"/>
    </location>
</feature>
<protein>
    <submittedName>
        <fullName evidence="10">DHA2 family efflux MFS transporter permease subunit</fullName>
    </submittedName>
</protein>
<feature type="transmembrane region" description="Helical" evidence="8">
    <location>
        <begin position="209"/>
        <end position="229"/>
    </location>
</feature>
<organism evidence="10 11">
    <name type="scientific">Pyxidicoccus parkwayensis</name>
    <dbReference type="NCBI Taxonomy" id="2813578"/>
    <lineage>
        <taxon>Bacteria</taxon>
        <taxon>Pseudomonadati</taxon>
        <taxon>Myxococcota</taxon>
        <taxon>Myxococcia</taxon>
        <taxon>Myxococcales</taxon>
        <taxon>Cystobacterineae</taxon>
        <taxon>Myxococcaceae</taxon>
        <taxon>Pyxidicoccus</taxon>
    </lineage>
</organism>
<keyword evidence="3" id="KW-1003">Cell membrane</keyword>
<dbReference type="InterPro" id="IPR011701">
    <property type="entry name" value="MFS"/>
</dbReference>
<dbReference type="Gene3D" id="1.20.1250.20">
    <property type="entry name" value="MFS general substrate transporter like domains"/>
    <property type="match status" value="1"/>
</dbReference>
<keyword evidence="2" id="KW-0813">Transport</keyword>
<feature type="transmembrane region" description="Helical" evidence="8">
    <location>
        <begin position="307"/>
        <end position="330"/>
    </location>
</feature>
<evidence type="ECO:0000256" key="1">
    <source>
        <dbReference type="ARBA" id="ARBA00004651"/>
    </source>
</evidence>
<evidence type="ECO:0000313" key="10">
    <source>
        <dbReference type="EMBL" id="QSQ21080.1"/>
    </source>
</evidence>